<dbReference type="STRING" id="47428.A0A284RUY1"/>
<dbReference type="EMBL" id="FUEG01000017">
    <property type="protein sequence ID" value="SJL12576.1"/>
    <property type="molecule type" value="Genomic_DNA"/>
</dbReference>
<sequence length="538" mass="60504">MPNPCLYCGLPSPSQSLHNGNRYQHFDNKLLPVDISLVKSVILAVEGDIQSIDDQLNHLEALKIRLLAERSHAAAELTNYRSLIAPVRRLPNEILSEIFSLTCTDMSDSIDAIKGPPWVLSHVCSLWRSICLSSPRLWSTVAIPPMNSKRYHVADILGSYLDRSHGLSLNLYLDARASTERVDVDRDGRHTSILRILHPHMSRWHKLVLCCDAYLTILDIINIWEYRDPSLTHLKKIDIRTSSEARRYGPVYPTSAFSRALNLESIHLRGGVLLENPSFPHLTSFLGTFSSAVQFRELIESAPSLQDISIWYKPSASTPDIFPPTPFTHPNIRKVTVRALTACFSSVIFPSLEELVIDSGVYESNFDLEHVTYLTSLLGNSHSPRRSLSMKVLSPSHLTPFLTPGLTSLTIILTETSREVYNTLMYDPESSYPVAPNLTHLSIKEVSPVSDPNILTDDACLRMVLSRVTTLRSVVLQIIRVFHYTQSVAIKGTRPRPLLNDFKSLRSSRGQDGLDVRIRWTEKMSGLGTEHDKVLDLI</sequence>
<protein>
    <submittedName>
        <fullName evidence="1">Uncharacterized protein</fullName>
    </submittedName>
</protein>
<dbReference type="AlphaFoldDB" id="A0A284RUY1"/>
<proteinExistence type="predicted"/>
<evidence type="ECO:0000313" key="1">
    <source>
        <dbReference type="EMBL" id="SJL12576.1"/>
    </source>
</evidence>
<dbReference type="Gene3D" id="1.20.1280.50">
    <property type="match status" value="1"/>
</dbReference>
<name>A0A284RUY1_ARMOS</name>
<gene>
    <name evidence="1" type="ORF">ARMOST_16004</name>
</gene>
<accession>A0A284RUY1</accession>
<keyword evidence="2" id="KW-1185">Reference proteome</keyword>
<dbReference type="Proteomes" id="UP000219338">
    <property type="component" value="Unassembled WGS sequence"/>
</dbReference>
<reference evidence="2" key="1">
    <citation type="journal article" date="2017" name="Nat. Ecol. Evol.">
        <title>Genome expansion and lineage-specific genetic innovations in the forest pathogenic fungi Armillaria.</title>
        <authorList>
            <person name="Sipos G."/>
            <person name="Prasanna A.N."/>
            <person name="Walter M.C."/>
            <person name="O'Connor E."/>
            <person name="Balint B."/>
            <person name="Krizsan K."/>
            <person name="Kiss B."/>
            <person name="Hess J."/>
            <person name="Varga T."/>
            <person name="Slot J."/>
            <person name="Riley R."/>
            <person name="Boka B."/>
            <person name="Rigling D."/>
            <person name="Barry K."/>
            <person name="Lee J."/>
            <person name="Mihaltcheva S."/>
            <person name="LaButti K."/>
            <person name="Lipzen A."/>
            <person name="Waldron R."/>
            <person name="Moloney N.M."/>
            <person name="Sperisen C."/>
            <person name="Kredics L."/>
            <person name="Vagvoelgyi C."/>
            <person name="Patrignani A."/>
            <person name="Fitzpatrick D."/>
            <person name="Nagy I."/>
            <person name="Doyle S."/>
            <person name="Anderson J.B."/>
            <person name="Grigoriev I.V."/>
            <person name="Gueldener U."/>
            <person name="Muensterkoetter M."/>
            <person name="Nagy L.G."/>
        </authorList>
    </citation>
    <scope>NUCLEOTIDE SEQUENCE [LARGE SCALE GENOMIC DNA]</scope>
    <source>
        <strain evidence="2">C18/9</strain>
    </source>
</reference>
<dbReference type="OrthoDB" id="3365698at2759"/>
<evidence type="ECO:0000313" key="2">
    <source>
        <dbReference type="Proteomes" id="UP000219338"/>
    </source>
</evidence>
<organism evidence="1 2">
    <name type="scientific">Armillaria ostoyae</name>
    <name type="common">Armillaria root rot fungus</name>
    <dbReference type="NCBI Taxonomy" id="47428"/>
    <lineage>
        <taxon>Eukaryota</taxon>
        <taxon>Fungi</taxon>
        <taxon>Dikarya</taxon>
        <taxon>Basidiomycota</taxon>
        <taxon>Agaricomycotina</taxon>
        <taxon>Agaricomycetes</taxon>
        <taxon>Agaricomycetidae</taxon>
        <taxon>Agaricales</taxon>
        <taxon>Marasmiineae</taxon>
        <taxon>Physalacriaceae</taxon>
        <taxon>Armillaria</taxon>
    </lineage>
</organism>
<dbReference type="OMA" id="DISIWYK"/>